<dbReference type="InterPro" id="IPR000914">
    <property type="entry name" value="SBP_5_dom"/>
</dbReference>
<comment type="subcellular location">
    <subcellularLocation>
        <location evidence="1">Cell membrane</location>
        <topology evidence="1">Lipid-anchor</topology>
    </subcellularLocation>
</comment>
<evidence type="ECO:0000313" key="5">
    <source>
        <dbReference type="EMBL" id="RFU67509.1"/>
    </source>
</evidence>
<dbReference type="Gene3D" id="3.10.105.10">
    <property type="entry name" value="Dipeptide-binding Protein, Domain 3"/>
    <property type="match status" value="1"/>
</dbReference>
<dbReference type="PROSITE" id="PS01040">
    <property type="entry name" value="SBP_BACTERIAL_5"/>
    <property type="match status" value="1"/>
</dbReference>
<proteinExistence type="inferred from homology"/>
<keyword evidence="6" id="KW-1185">Reference proteome</keyword>
<dbReference type="CDD" id="cd08502">
    <property type="entry name" value="PBP2_NikA_DppA_OppA_like_16"/>
    <property type="match status" value="1"/>
</dbReference>
<dbReference type="GO" id="GO:1904680">
    <property type="term" value="F:peptide transmembrane transporter activity"/>
    <property type="evidence" value="ECO:0007669"/>
    <property type="project" value="TreeGrafter"/>
</dbReference>
<dbReference type="InterPro" id="IPR039424">
    <property type="entry name" value="SBP_5"/>
</dbReference>
<keyword evidence="3" id="KW-0732">Signal</keyword>
<evidence type="ECO:0000256" key="2">
    <source>
        <dbReference type="ARBA" id="ARBA00005695"/>
    </source>
</evidence>
<dbReference type="AlphaFoldDB" id="A0A372LL39"/>
<dbReference type="Gene3D" id="3.90.76.10">
    <property type="entry name" value="Dipeptide-binding Protein, Domain 1"/>
    <property type="match status" value="1"/>
</dbReference>
<dbReference type="InterPro" id="IPR030678">
    <property type="entry name" value="Peptide/Ni-bd"/>
</dbReference>
<dbReference type="Pfam" id="PF00496">
    <property type="entry name" value="SBP_bac_5"/>
    <property type="match status" value="1"/>
</dbReference>
<dbReference type="SUPFAM" id="SSF53850">
    <property type="entry name" value="Periplasmic binding protein-like II"/>
    <property type="match status" value="1"/>
</dbReference>
<dbReference type="Proteomes" id="UP000264541">
    <property type="component" value="Unassembled WGS sequence"/>
</dbReference>
<reference evidence="5 6" key="1">
    <citation type="submission" date="2018-08" db="EMBL/GenBank/DDBJ databases">
        <title>Bacillus chawlae sp. nov., Bacillus glennii sp. nov., and Bacillus saganii sp. nov. Isolated from the Vehicle Assembly Building at Kennedy Space Center where the Viking Spacecraft were Assembled.</title>
        <authorList>
            <person name="Seuylemezian A."/>
            <person name="Vaishampayan P."/>
        </authorList>
    </citation>
    <scope>NUCLEOTIDE SEQUENCE [LARGE SCALE GENOMIC DNA]</scope>
    <source>
        <strain evidence="5 6">V47-23a</strain>
    </source>
</reference>
<dbReference type="PANTHER" id="PTHR30290:SF38">
    <property type="entry name" value="D,D-DIPEPTIDE-BINDING PERIPLASMIC PROTEIN DDPA-RELATED"/>
    <property type="match status" value="1"/>
</dbReference>
<protein>
    <submittedName>
        <fullName evidence="5">ABC transporter substrate-binding protein</fullName>
    </submittedName>
</protein>
<dbReference type="InterPro" id="IPR023765">
    <property type="entry name" value="SBP_5_CS"/>
</dbReference>
<dbReference type="GO" id="GO:0042597">
    <property type="term" value="C:periplasmic space"/>
    <property type="evidence" value="ECO:0007669"/>
    <property type="project" value="UniProtKB-ARBA"/>
</dbReference>
<name>A0A372LL39_9BACI</name>
<dbReference type="GO" id="GO:0043190">
    <property type="term" value="C:ATP-binding cassette (ABC) transporter complex"/>
    <property type="evidence" value="ECO:0007669"/>
    <property type="project" value="InterPro"/>
</dbReference>
<organism evidence="5 6">
    <name type="scientific">Peribacillus saganii</name>
    <dbReference type="NCBI Taxonomy" id="2303992"/>
    <lineage>
        <taxon>Bacteria</taxon>
        <taxon>Bacillati</taxon>
        <taxon>Bacillota</taxon>
        <taxon>Bacilli</taxon>
        <taxon>Bacillales</taxon>
        <taxon>Bacillaceae</taxon>
        <taxon>Peribacillus</taxon>
    </lineage>
</organism>
<comment type="similarity">
    <text evidence="2">Belongs to the bacterial solute-binding protein 5 family.</text>
</comment>
<evidence type="ECO:0000259" key="4">
    <source>
        <dbReference type="Pfam" id="PF00496"/>
    </source>
</evidence>
<dbReference type="PROSITE" id="PS51257">
    <property type="entry name" value="PROKAR_LIPOPROTEIN"/>
    <property type="match status" value="1"/>
</dbReference>
<dbReference type="GO" id="GO:0015833">
    <property type="term" value="P:peptide transport"/>
    <property type="evidence" value="ECO:0007669"/>
    <property type="project" value="TreeGrafter"/>
</dbReference>
<sequence>MGEMELKVRKIGIMMVVLSLMFALFGCTQESKKTSKTTDDGGKTLGGELQVAINTQPPTIDPHMSSVSMTSTVARHIIEPLVTINSKYEPVPMLAKSWEISQDGKTYTFPLREGVKFHNGKELVAEDVVASMRRWLEKSTLAQTALAGATFEAKDKFTVLMQVEKPSVFAIYALAGMYQFAGIMPKEVVEAATEIGVEEYIGTGPFKFVEWKQDQYIHLAKYEDYNPVDSPADGLGGRKEALVDNLYLQFVVDSSTRLAGLLSEEYDIGYAYEYDMLEQLENNPNLNVENPYFGPLALLFNKNQGLFSDVKMRQAVNAILDNDKIAKASLGKKYRLDSSYATQELSNWYSEAGAESYNKPDLEKAKRLLKEAGYNGETIRLITSRDYSYIYDSATAIKEQLSKAGMKVELEVYDFATVIAKSFEPTKWELFSVGFAARTTPLEQEWFNSKYATGPLDQKSEDLIKQLRGSTSQEDAKKLWDELQAYSWEFLPIIKIADYSRITASSKKVEGLKLLDGPILWNTTIAK</sequence>
<dbReference type="EMBL" id="QVTE01000043">
    <property type="protein sequence ID" value="RFU67509.1"/>
    <property type="molecule type" value="Genomic_DNA"/>
</dbReference>
<accession>A0A372LL39</accession>
<comment type="caution">
    <text evidence="5">The sequence shown here is derived from an EMBL/GenBank/DDBJ whole genome shotgun (WGS) entry which is preliminary data.</text>
</comment>
<dbReference type="PANTHER" id="PTHR30290">
    <property type="entry name" value="PERIPLASMIC BINDING COMPONENT OF ABC TRANSPORTER"/>
    <property type="match status" value="1"/>
</dbReference>
<dbReference type="Gene3D" id="3.40.190.10">
    <property type="entry name" value="Periplasmic binding protein-like II"/>
    <property type="match status" value="1"/>
</dbReference>
<evidence type="ECO:0000256" key="3">
    <source>
        <dbReference type="ARBA" id="ARBA00022729"/>
    </source>
</evidence>
<evidence type="ECO:0000313" key="6">
    <source>
        <dbReference type="Proteomes" id="UP000264541"/>
    </source>
</evidence>
<gene>
    <name evidence="5" type="ORF">D0469_14780</name>
</gene>
<feature type="domain" description="Solute-binding protein family 5" evidence="4">
    <location>
        <begin position="89"/>
        <end position="438"/>
    </location>
</feature>
<dbReference type="PIRSF" id="PIRSF002741">
    <property type="entry name" value="MppA"/>
    <property type="match status" value="1"/>
</dbReference>
<evidence type="ECO:0000256" key="1">
    <source>
        <dbReference type="ARBA" id="ARBA00004193"/>
    </source>
</evidence>